<dbReference type="Proteomes" id="UP000242146">
    <property type="component" value="Unassembled WGS sequence"/>
</dbReference>
<dbReference type="EMBL" id="MCGT01000002">
    <property type="protein sequence ID" value="ORX62378.1"/>
    <property type="molecule type" value="Genomic_DNA"/>
</dbReference>
<sequence>MQSMASTMVSPLTVTDPAPSSTMTAYTFSGTTPTPPNSASPMDLPPLPGVQHRLSDARLVHPPSPSSPNKSSCLPAYLEPQPLSEPSSSAMLKHIRPQFYHALAPPLIPFTARRATAPTLGDHSPLPSIEGPRRSASQSLDPVLLPQKRPSTSSPMFDRYPNTPSTSASTSPVQSPLRQTLPSTHPSTSVVSSSLSPFEGQDPSTSPTLAAACASAANLHTSTHPPANHPYYYHHHRSDDEKKIVDQSMFLTKNAHIKRPRNAWIHFRCHYGQALKTQDPSLRAEEISKRASRRWSLLSENEKRPWHQLAEQEKLAHKEAFPEYRYCPKRSNSTSSASTGSAPYNAPSYSPMLQARMHKKLKKD</sequence>
<dbReference type="InterPro" id="IPR036910">
    <property type="entry name" value="HMG_box_dom_sf"/>
</dbReference>
<keyword evidence="7" id="KW-1185">Reference proteome</keyword>
<dbReference type="InterPro" id="IPR050140">
    <property type="entry name" value="SRY-related_HMG-box_TF-like"/>
</dbReference>
<feature type="DNA-binding region" description="HMG box" evidence="3">
    <location>
        <begin position="257"/>
        <end position="325"/>
    </location>
</feature>
<dbReference type="InterPro" id="IPR009071">
    <property type="entry name" value="HMG_box_dom"/>
</dbReference>
<dbReference type="OrthoDB" id="6247875at2759"/>
<dbReference type="GO" id="GO:0000978">
    <property type="term" value="F:RNA polymerase II cis-regulatory region sequence-specific DNA binding"/>
    <property type="evidence" value="ECO:0007669"/>
    <property type="project" value="TreeGrafter"/>
</dbReference>
<dbReference type="AlphaFoldDB" id="A0A1X2GXP6"/>
<keyword evidence="1 3" id="KW-0238">DNA-binding</keyword>
<keyword evidence="3" id="KW-0539">Nucleus</keyword>
<dbReference type="GO" id="GO:0005634">
    <property type="term" value="C:nucleus"/>
    <property type="evidence" value="ECO:0007669"/>
    <property type="project" value="UniProtKB-UniRule"/>
</dbReference>
<accession>A0A1X2GXP6</accession>
<feature type="compositionally biased region" description="Low complexity" evidence="4">
    <location>
        <begin position="67"/>
        <end position="88"/>
    </location>
</feature>
<evidence type="ECO:0000256" key="1">
    <source>
        <dbReference type="ARBA" id="ARBA00023125"/>
    </source>
</evidence>
<evidence type="ECO:0000256" key="2">
    <source>
        <dbReference type="ARBA" id="ARBA00023163"/>
    </source>
</evidence>
<feature type="compositionally biased region" description="Polar residues" evidence="4">
    <location>
        <begin position="1"/>
        <end position="32"/>
    </location>
</feature>
<dbReference type="PANTHER" id="PTHR10270">
    <property type="entry name" value="SOX TRANSCRIPTION FACTOR"/>
    <property type="match status" value="1"/>
</dbReference>
<feature type="compositionally biased region" description="Pro residues" evidence="4">
    <location>
        <begin position="33"/>
        <end position="48"/>
    </location>
</feature>
<dbReference type="STRING" id="101127.A0A1X2GXP6"/>
<feature type="compositionally biased region" description="Low complexity" evidence="4">
    <location>
        <begin position="163"/>
        <end position="197"/>
    </location>
</feature>
<comment type="caution">
    <text evidence="6">The sequence shown here is derived from an EMBL/GenBank/DDBJ whole genome shotgun (WGS) entry which is preliminary data.</text>
</comment>
<feature type="domain" description="HMG box" evidence="5">
    <location>
        <begin position="257"/>
        <end position="325"/>
    </location>
</feature>
<feature type="region of interest" description="Disordered" evidence="4">
    <location>
        <begin position="118"/>
        <end position="209"/>
    </location>
</feature>
<organism evidence="6 7">
    <name type="scientific">Hesseltinella vesiculosa</name>
    <dbReference type="NCBI Taxonomy" id="101127"/>
    <lineage>
        <taxon>Eukaryota</taxon>
        <taxon>Fungi</taxon>
        <taxon>Fungi incertae sedis</taxon>
        <taxon>Mucoromycota</taxon>
        <taxon>Mucoromycotina</taxon>
        <taxon>Mucoromycetes</taxon>
        <taxon>Mucorales</taxon>
        <taxon>Cunninghamellaceae</taxon>
        <taxon>Hesseltinella</taxon>
    </lineage>
</organism>
<dbReference type="GO" id="GO:0030154">
    <property type="term" value="P:cell differentiation"/>
    <property type="evidence" value="ECO:0007669"/>
    <property type="project" value="TreeGrafter"/>
</dbReference>
<gene>
    <name evidence="6" type="ORF">DM01DRAFT_1404033</name>
</gene>
<dbReference type="Pfam" id="PF00505">
    <property type="entry name" value="HMG_box"/>
    <property type="match status" value="1"/>
</dbReference>
<dbReference type="SUPFAM" id="SSF47095">
    <property type="entry name" value="HMG-box"/>
    <property type="match status" value="1"/>
</dbReference>
<dbReference type="PANTHER" id="PTHR10270:SF161">
    <property type="entry name" value="SEX-DETERMINING REGION Y PROTEIN"/>
    <property type="match status" value="1"/>
</dbReference>
<dbReference type="PROSITE" id="PS50118">
    <property type="entry name" value="HMG_BOX_2"/>
    <property type="match status" value="1"/>
</dbReference>
<dbReference type="SMART" id="SM00398">
    <property type="entry name" value="HMG"/>
    <property type="match status" value="1"/>
</dbReference>
<dbReference type="CDD" id="cd01389">
    <property type="entry name" value="HMG-box_ROX1-like"/>
    <property type="match status" value="1"/>
</dbReference>
<evidence type="ECO:0000313" key="7">
    <source>
        <dbReference type="Proteomes" id="UP000242146"/>
    </source>
</evidence>
<evidence type="ECO:0000256" key="3">
    <source>
        <dbReference type="PROSITE-ProRule" id="PRU00267"/>
    </source>
</evidence>
<keyword evidence="2" id="KW-0804">Transcription</keyword>
<dbReference type="GO" id="GO:0000122">
    <property type="term" value="P:negative regulation of transcription by RNA polymerase II"/>
    <property type="evidence" value="ECO:0007669"/>
    <property type="project" value="TreeGrafter"/>
</dbReference>
<feature type="region of interest" description="Disordered" evidence="4">
    <location>
        <begin position="326"/>
        <end position="364"/>
    </location>
</feature>
<proteinExistence type="predicted"/>
<evidence type="ECO:0000259" key="5">
    <source>
        <dbReference type="PROSITE" id="PS50118"/>
    </source>
</evidence>
<feature type="compositionally biased region" description="Low complexity" evidence="4">
    <location>
        <begin position="331"/>
        <end position="342"/>
    </location>
</feature>
<reference evidence="6 7" key="1">
    <citation type="submission" date="2016-07" db="EMBL/GenBank/DDBJ databases">
        <title>Pervasive Adenine N6-methylation of Active Genes in Fungi.</title>
        <authorList>
            <consortium name="DOE Joint Genome Institute"/>
            <person name="Mondo S.J."/>
            <person name="Dannebaum R.O."/>
            <person name="Kuo R.C."/>
            <person name="Labutti K."/>
            <person name="Haridas S."/>
            <person name="Kuo A."/>
            <person name="Salamov A."/>
            <person name="Ahrendt S.R."/>
            <person name="Lipzen A."/>
            <person name="Sullivan W."/>
            <person name="Andreopoulos W.B."/>
            <person name="Clum A."/>
            <person name="Lindquist E."/>
            <person name="Daum C."/>
            <person name="Ramamoorthy G.K."/>
            <person name="Gryganskyi A."/>
            <person name="Culley D."/>
            <person name="Magnuson J.K."/>
            <person name="James T.Y."/>
            <person name="O'Malley M.A."/>
            <person name="Stajich J.E."/>
            <person name="Spatafora J.W."/>
            <person name="Visel A."/>
            <person name="Grigoriev I.V."/>
        </authorList>
    </citation>
    <scope>NUCLEOTIDE SEQUENCE [LARGE SCALE GENOMIC DNA]</scope>
    <source>
        <strain evidence="6 7">NRRL 3301</strain>
    </source>
</reference>
<dbReference type="GO" id="GO:0001228">
    <property type="term" value="F:DNA-binding transcription activator activity, RNA polymerase II-specific"/>
    <property type="evidence" value="ECO:0007669"/>
    <property type="project" value="TreeGrafter"/>
</dbReference>
<feature type="region of interest" description="Disordered" evidence="4">
    <location>
        <begin position="1"/>
        <end position="88"/>
    </location>
</feature>
<evidence type="ECO:0000313" key="6">
    <source>
        <dbReference type="EMBL" id="ORX62378.1"/>
    </source>
</evidence>
<dbReference type="Gene3D" id="1.10.30.10">
    <property type="entry name" value="High mobility group box domain"/>
    <property type="match status" value="1"/>
</dbReference>
<protein>
    <recommendedName>
        <fullName evidence="5">HMG box domain-containing protein</fullName>
    </recommendedName>
</protein>
<name>A0A1X2GXP6_9FUNG</name>
<evidence type="ECO:0000256" key="4">
    <source>
        <dbReference type="SAM" id="MobiDB-lite"/>
    </source>
</evidence>